<dbReference type="RefSeq" id="WP_111320692.1">
    <property type="nucleotide sequence ID" value="NZ_QKZT01000013.1"/>
</dbReference>
<evidence type="ECO:0000313" key="2">
    <source>
        <dbReference type="Proteomes" id="UP000248882"/>
    </source>
</evidence>
<dbReference type="Gene3D" id="2.60.40.3440">
    <property type="match status" value="1"/>
</dbReference>
<dbReference type="Gene3D" id="2.60.40.1120">
    <property type="entry name" value="Carboxypeptidase-like, regulatory domain"/>
    <property type="match status" value="1"/>
</dbReference>
<name>A0A2W7QPF8_9BACT</name>
<proteinExistence type="predicted"/>
<dbReference type="Pfam" id="PF17963">
    <property type="entry name" value="Big_9"/>
    <property type="match status" value="1"/>
</dbReference>
<dbReference type="Proteomes" id="UP000248882">
    <property type="component" value="Unassembled WGS sequence"/>
</dbReference>
<gene>
    <name evidence="1" type="ORF">LV85_02934</name>
</gene>
<evidence type="ECO:0008006" key="3">
    <source>
        <dbReference type="Google" id="ProtNLM"/>
    </source>
</evidence>
<organism evidence="1 2">
    <name type="scientific">Algoriphagus chordae</name>
    <dbReference type="NCBI Taxonomy" id="237019"/>
    <lineage>
        <taxon>Bacteria</taxon>
        <taxon>Pseudomonadati</taxon>
        <taxon>Bacteroidota</taxon>
        <taxon>Cytophagia</taxon>
        <taxon>Cytophagales</taxon>
        <taxon>Cyclobacteriaceae</taxon>
        <taxon>Algoriphagus</taxon>
    </lineage>
</organism>
<dbReference type="SUPFAM" id="SSF49464">
    <property type="entry name" value="Carboxypeptidase regulatory domain-like"/>
    <property type="match status" value="1"/>
</dbReference>
<reference evidence="1 2" key="1">
    <citation type="submission" date="2018-06" db="EMBL/GenBank/DDBJ databases">
        <title>Genomic Encyclopedia of Archaeal and Bacterial Type Strains, Phase II (KMG-II): from individual species to whole genera.</title>
        <authorList>
            <person name="Goeker M."/>
        </authorList>
    </citation>
    <scope>NUCLEOTIDE SEQUENCE [LARGE SCALE GENOMIC DNA]</scope>
    <source>
        <strain evidence="1 2">DSM 19830</strain>
    </source>
</reference>
<sequence>MSQIISTYPIFEGSQVLTSTQLNQLSAYLDQQGRLTRSKLIGIGIVCGMQIQPFPQGLRITKGLGITSEGFLIQSGNFDATHYRPYALPEGVDYKPFKDVDHEVSLFELLTEIPSESTGVKKLNSPANFLNNKYVLIFLEIFDKDLKSCLGNACDDRGQDRLLTIRRLVVNETDLDKILTKSSNVRTPFPAEIELKEFFVKKPLFYPHNPESNEFSAFVAHYQKTTAETLNDEFFKELENSYDLFEPILSKSYGFENPIANAAISSKISEIKSLLEADPAEIQGVQYLWDFAKELVKAYMEFRASALELWYTCPADSSLFPLHLMLGRAKSDSETQAQFLKYRHGFIQPPIFNQQKLLAETCIQRHRRMILQIEKLEIGILAEPESEKFPIKITPSIEKQGLLGNRALPYYYDIKSKSAISSWFSLEESWTDPGNLQLNSATHKGVQGYDNQPDEPSPEAKSILETPLFYDLEDYPFFRIEGHLDMPLANALSNLRKLILQFNLPIHVDVLHLGEVDGSEAIDECGWNDLQEEYAFQRYFMLGMIMELNQLFDYVTKYAQETEEEDFTSNEFYIKASEVLKLLLEMANALPECIKDLNWTIFQNTYKRLLQYLIDFALLESGLLQEVKADPEKEKELDFYNGILMRLSPILYRILDLFFFTKLQRIYTSYENRIQLLSQSNQFANYLKNHNGISHEAGVLRAGTFFLLHDPKQERIIGDFSLPYYCCDCTPCVEACGEQSFSLPPFARPDYAVAYTEKPIRLEITLNDALVSGRTYEVLAVGSSSAQNGKVEKDSETNIFRYTSAPGFTGVDSFQYILRDKETNQSDQGKVSILVKGAQGCYSIEVLSCWGIESVRNTLARRKIEVANETDEKALELLLESLKGTHGFSTDEIRGGELEDQESRLKLLSCLGISTNQLSYEQQEQAILDHQAKNCGAILTPECTSLFVSGTVRDAAGRALSKLKVTVVDSDITTHTNGVGFYEIQFETPGQTLLFELEGYENQEIEICSQPEANVTMVPAVQAATECYSIRIITLWPENFIRAIAKLRQLENPSDNLSAVISAVLISLRETKGFSSSELRETLVKDPEIQKIILETVGLNPSSMRESQYPAAIESYQNSNCGFRTEDAIIVTAENLPVEEIRKYLDSKNISYLPTADKTLLVETFKATTPESSILKKDLELFKKDTLLKISEEKSISVGSQDTKAILIEKILGKR</sequence>
<dbReference type="InterPro" id="IPR008969">
    <property type="entry name" value="CarboxyPept-like_regulatory"/>
</dbReference>
<accession>A0A2W7QPF8</accession>
<comment type="caution">
    <text evidence="1">The sequence shown here is derived from an EMBL/GenBank/DDBJ whole genome shotgun (WGS) entry which is preliminary data.</text>
</comment>
<dbReference type="EMBL" id="QKZT01000013">
    <property type="protein sequence ID" value="PZX49871.1"/>
    <property type="molecule type" value="Genomic_DNA"/>
</dbReference>
<evidence type="ECO:0000313" key="1">
    <source>
        <dbReference type="EMBL" id="PZX49871.1"/>
    </source>
</evidence>
<dbReference type="AlphaFoldDB" id="A0A2W7QPF8"/>
<protein>
    <recommendedName>
        <fullName evidence="3">Carboxypeptidase-like protein</fullName>
    </recommendedName>
</protein>
<dbReference type="OrthoDB" id="596204at2"/>
<keyword evidence="2" id="KW-1185">Reference proteome</keyword>